<comment type="similarity">
    <text evidence="7">Belongs to the binding-protein-dependent transport system permease family.</text>
</comment>
<comment type="caution">
    <text evidence="9">The sequence shown here is derived from an EMBL/GenBank/DDBJ whole genome shotgun (WGS) entry which is preliminary data.</text>
</comment>
<keyword evidence="4 7" id="KW-0812">Transmembrane</keyword>
<dbReference type="EMBL" id="WOWB01000001">
    <property type="protein sequence ID" value="NLV07626.1"/>
    <property type="molecule type" value="Genomic_DNA"/>
</dbReference>
<dbReference type="Proteomes" id="UP000037729">
    <property type="component" value="Unassembled WGS sequence"/>
</dbReference>
<keyword evidence="6 7" id="KW-0472">Membrane</keyword>
<dbReference type="Proteomes" id="UP000610611">
    <property type="component" value="Unassembled WGS sequence"/>
</dbReference>
<reference evidence="10" key="2">
    <citation type="submission" date="2019-12" db="EMBL/GenBank/DDBJ databases">
        <title>The whole-genome sequencing of Haloarcula japonica strain pws8.</title>
        <authorList>
            <person name="Verma D.K."/>
            <person name="Gopal K."/>
            <person name="Prasad E.S."/>
        </authorList>
    </citation>
    <scope>NUCLEOTIDE SEQUENCE</scope>
    <source>
        <strain evidence="10">Pws8</strain>
    </source>
</reference>
<feature type="transmembrane region" description="Helical" evidence="7">
    <location>
        <begin position="91"/>
        <end position="112"/>
    </location>
</feature>
<accession>A0A0N0BQ39</accession>
<organism evidence="9 11">
    <name type="scientific">Haloarcula rubripromontorii</name>
    <dbReference type="NCBI Taxonomy" id="1705562"/>
    <lineage>
        <taxon>Archaea</taxon>
        <taxon>Methanobacteriati</taxon>
        <taxon>Methanobacteriota</taxon>
        <taxon>Stenosarchaea group</taxon>
        <taxon>Halobacteria</taxon>
        <taxon>Halobacteriales</taxon>
        <taxon>Haloarculaceae</taxon>
        <taxon>Haloarcula</taxon>
    </lineage>
</organism>
<evidence type="ECO:0000256" key="3">
    <source>
        <dbReference type="ARBA" id="ARBA00022475"/>
    </source>
</evidence>
<evidence type="ECO:0000313" key="11">
    <source>
        <dbReference type="Proteomes" id="UP000037729"/>
    </source>
</evidence>
<feature type="domain" description="ABC transmembrane type-1" evidence="8">
    <location>
        <begin position="87"/>
        <end position="301"/>
    </location>
</feature>
<dbReference type="STRING" id="1705562.AMS69_02105"/>
<dbReference type="AlphaFoldDB" id="A0A0N0BQ39"/>
<name>A0A0N0BQ39_9EURY</name>
<feature type="transmembrane region" description="Helical" evidence="7">
    <location>
        <begin position="15"/>
        <end position="37"/>
    </location>
</feature>
<dbReference type="GO" id="GO:0005886">
    <property type="term" value="C:plasma membrane"/>
    <property type="evidence" value="ECO:0007669"/>
    <property type="project" value="UniProtKB-SubCell"/>
</dbReference>
<evidence type="ECO:0000256" key="4">
    <source>
        <dbReference type="ARBA" id="ARBA00022692"/>
    </source>
</evidence>
<comment type="subcellular location">
    <subcellularLocation>
        <location evidence="1 7">Cell membrane</location>
        <topology evidence="1 7">Multi-pass membrane protein</topology>
    </subcellularLocation>
</comment>
<dbReference type="InterPro" id="IPR000515">
    <property type="entry name" value="MetI-like"/>
</dbReference>
<protein>
    <submittedName>
        <fullName evidence="9 10">ABC transporter permease</fullName>
    </submittedName>
</protein>
<evidence type="ECO:0000313" key="9">
    <source>
        <dbReference type="EMBL" id="KOX94673.1"/>
    </source>
</evidence>
<keyword evidence="3" id="KW-1003">Cell membrane</keyword>
<sequence length="312" mass="34580">MSIEKSPLRRKLDKLFVPLTVGPTLLWIAAIIVYPTAKLLFSSFQFRNPVTNEMEFVGLRNFRRLIFAREGGQAALGVFNPSFVSITTNTAIYVGFSVSISFLLGLGIALLLDKDLKGRGWFRTAVIVPWILPYVMSGLMWRWMFQSDFGAINGALQRLGIISGNIPFLSDGALAMVALIIADVWVFTPFIIIILLAGLQNVPEQLYDAAEVDGASRWSRFWNVTYPFLKPSILVALTIRIIFDIRALDLVWVMTQGGPGKSTEVWASWLYRTAQVFNEPGSGAALGVVLLAVTFAIVASLYKIFGESPYQA</sequence>
<gene>
    <name evidence="9" type="ORF">AMS69_02105</name>
    <name evidence="10" type="ORF">GOC83_15945</name>
</gene>
<evidence type="ECO:0000256" key="6">
    <source>
        <dbReference type="ARBA" id="ARBA00023136"/>
    </source>
</evidence>
<dbReference type="PROSITE" id="PS50928">
    <property type="entry name" value="ABC_TM1"/>
    <property type="match status" value="1"/>
</dbReference>
<evidence type="ECO:0000313" key="10">
    <source>
        <dbReference type="EMBL" id="NLV07626.1"/>
    </source>
</evidence>
<dbReference type="SUPFAM" id="SSF161098">
    <property type="entry name" value="MetI-like"/>
    <property type="match status" value="1"/>
</dbReference>
<keyword evidence="11" id="KW-1185">Reference proteome</keyword>
<dbReference type="Gene3D" id="1.10.3720.10">
    <property type="entry name" value="MetI-like"/>
    <property type="match status" value="1"/>
</dbReference>
<dbReference type="Pfam" id="PF00528">
    <property type="entry name" value="BPD_transp_1"/>
    <property type="match status" value="1"/>
</dbReference>
<evidence type="ECO:0000256" key="2">
    <source>
        <dbReference type="ARBA" id="ARBA00022448"/>
    </source>
</evidence>
<evidence type="ECO:0000256" key="1">
    <source>
        <dbReference type="ARBA" id="ARBA00004651"/>
    </source>
</evidence>
<dbReference type="PANTHER" id="PTHR43005">
    <property type="entry name" value="BLR7065 PROTEIN"/>
    <property type="match status" value="1"/>
</dbReference>
<dbReference type="EMBL" id="LIUF01000001">
    <property type="protein sequence ID" value="KOX94673.1"/>
    <property type="molecule type" value="Genomic_DNA"/>
</dbReference>
<keyword evidence="5 7" id="KW-1133">Transmembrane helix</keyword>
<dbReference type="RefSeq" id="WP_053966443.1">
    <property type="nucleotide sequence ID" value="NZ_LIUF01000001.1"/>
</dbReference>
<dbReference type="PATRIC" id="fig|1705562.3.peg.1364"/>
<dbReference type="PANTHER" id="PTHR43005:SF1">
    <property type="entry name" value="SPERMIDINE_PUTRESCINE TRANSPORT SYSTEM PERMEASE PROTEIN"/>
    <property type="match status" value="1"/>
</dbReference>
<dbReference type="InterPro" id="IPR035906">
    <property type="entry name" value="MetI-like_sf"/>
</dbReference>
<feature type="transmembrane region" description="Helical" evidence="7">
    <location>
        <begin position="173"/>
        <end position="199"/>
    </location>
</feature>
<keyword evidence="2 7" id="KW-0813">Transport</keyword>
<dbReference type="CDD" id="cd06261">
    <property type="entry name" value="TM_PBP2"/>
    <property type="match status" value="1"/>
</dbReference>
<dbReference type="OrthoDB" id="45815at2157"/>
<feature type="transmembrane region" description="Helical" evidence="7">
    <location>
        <begin position="284"/>
        <end position="305"/>
    </location>
</feature>
<dbReference type="GO" id="GO:0055085">
    <property type="term" value="P:transmembrane transport"/>
    <property type="evidence" value="ECO:0007669"/>
    <property type="project" value="InterPro"/>
</dbReference>
<evidence type="ECO:0000256" key="7">
    <source>
        <dbReference type="RuleBase" id="RU363032"/>
    </source>
</evidence>
<evidence type="ECO:0000259" key="8">
    <source>
        <dbReference type="PROSITE" id="PS50928"/>
    </source>
</evidence>
<feature type="transmembrane region" description="Helical" evidence="7">
    <location>
        <begin position="124"/>
        <end position="144"/>
    </location>
</feature>
<feature type="transmembrane region" description="Helical" evidence="7">
    <location>
        <begin position="220"/>
        <end position="243"/>
    </location>
</feature>
<evidence type="ECO:0000256" key="5">
    <source>
        <dbReference type="ARBA" id="ARBA00022989"/>
    </source>
</evidence>
<reference evidence="9 11" key="1">
    <citation type="submission" date="2015-08" db="EMBL/GenBank/DDBJ databases">
        <title>Genomes of Isolates from Cabo Rojo, PR.</title>
        <authorList>
            <person name="Sanchez-Nieves R.L."/>
            <person name="Montalvo-Rodriguez R."/>
        </authorList>
    </citation>
    <scope>NUCLEOTIDE SEQUENCE [LARGE SCALE GENOMIC DNA]</scope>
    <source>
        <strain evidence="9 11">SL3</strain>
    </source>
</reference>
<proteinExistence type="inferred from homology"/>